<dbReference type="PIRSF" id="PIRSF500176">
    <property type="entry name" value="L_ASNase"/>
    <property type="match status" value="1"/>
</dbReference>
<protein>
    <submittedName>
        <fullName evidence="7">Asparaginase/glutaminase family protein</fullName>
    </submittedName>
</protein>
<proteinExistence type="inferred from homology"/>
<feature type="domain" description="Asparaginase/glutaminase C-terminal" evidence="6">
    <location>
        <begin position="207"/>
        <end position="306"/>
    </location>
</feature>
<dbReference type="GO" id="GO:0004067">
    <property type="term" value="F:asparaginase activity"/>
    <property type="evidence" value="ECO:0007669"/>
    <property type="project" value="UniProtKB-UniRule"/>
</dbReference>
<evidence type="ECO:0000256" key="2">
    <source>
        <dbReference type="ARBA" id="ARBA00022801"/>
    </source>
</evidence>
<feature type="active site" evidence="4">
    <location>
        <position position="86"/>
    </location>
</feature>
<reference evidence="7 8" key="1">
    <citation type="journal article" date="2013" name="Genome Announc.">
        <title>Genome of the haloarchaeon Natronomonas moolapensis, a neutrophilic member of a previously haloalkaliphilic genus.</title>
        <authorList>
            <person name="Dyall-Smith M.L."/>
            <person name="Pfeiffer F."/>
            <person name="Oberwinkler T."/>
            <person name="Klee K."/>
            <person name="Rampp M."/>
            <person name="Palm P."/>
            <person name="Gross K."/>
            <person name="Schuster S.C."/>
            <person name="Oesterhelt D."/>
        </authorList>
    </citation>
    <scope>NUCLEOTIDE SEQUENCE [LARGE SCALE GENOMIC DNA]</scope>
    <source>
        <strain evidence="8">DSM 18674 / JCM 14361 / 8.8.11</strain>
    </source>
</reference>
<dbReference type="EMBL" id="HF582854">
    <property type="protein sequence ID" value="CCQ37227.1"/>
    <property type="molecule type" value="Genomic_DNA"/>
</dbReference>
<dbReference type="GeneID" id="14651691"/>
<feature type="active site" evidence="3">
    <location>
        <position position="11"/>
    </location>
</feature>
<name>M1XSC6_NATM8</name>
<dbReference type="InterPro" id="IPR040919">
    <property type="entry name" value="Asparaginase_C"/>
</dbReference>
<dbReference type="eggNOG" id="arCOG01924">
    <property type="taxonomic scope" value="Archaea"/>
</dbReference>
<dbReference type="PRINTS" id="PR00139">
    <property type="entry name" value="ASNGLNASE"/>
</dbReference>
<dbReference type="InterPro" id="IPR027475">
    <property type="entry name" value="Asparaginase/glutaminase_AS2"/>
</dbReference>
<dbReference type="InterPro" id="IPR027474">
    <property type="entry name" value="L-asparaginase_N"/>
</dbReference>
<dbReference type="PROSITE" id="PS51732">
    <property type="entry name" value="ASN_GLN_ASE_3"/>
    <property type="match status" value="1"/>
</dbReference>
<dbReference type="PROSITE" id="PS00917">
    <property type="entry name" value="ASN_GLN_ASE_2"/>
    <property type="match status" value="1"/>
</dbReference>
<dbReference type="HOGENOM" id="CLU_019134_1_0_2"/>
<dbReference type="InterPro" id="IPR004550">
    <property type="entry name" value="AsnASE_II"/>
</dbReference>
<dbReference type="PROSITE" id="PS00144">
    <property type="entry name" value="ASN_GLN_ASE_1"/>
    <property type="match status" value="1"/>
</dbReference>
<feature type="domain" description="L-asparaginase N-terminal" evidence="5">
    <location>
        <begin position="3"/>
        <end position="187"/>
    </location>
</feature>
<comment type="similarity">
    <text evidence="1">Belongs to the asparaginase 1 family.</text>
</comment>
<dbReference type="GO" id="GO:0006528">
    <property type="term" value="P:asparagine metabolic process"/>
    <property type="evidence" value="ECO:0007669"/>
    <property type="project" value="InterPro"/>
</dbReference>
<dbReference type="SMART" id="SM00870">
    <property type="entry name" value="Asparaginase"/>
    <property type="match status" value="1"/>
</dbReference>
<dbReference type="PANTHER" id="PTHR11707">
    <property type="entry name" value="L-ASPARAGINASE"/>
    <property type="match status" value="1"/>
</dbReference>
<dbReference type="InterPro" id="IPR020827">
    <property type="entry name" value="Asparaginase/glutaminase_AS1"/>
</dbReference>
<dbReference type="SFLD" id="SFLDS00057">
    <property type="entry name" value="Glutaminase/Asparaginase"/>
    <property type="match status" value="1"/>
</dbReference>
<dbReference type="PIRSF" id="PIRSF001220">
    <property type="entry name" value="L-ASNase_gatD"/>
    <property type="match status" value="1"/>
</dbReference>
<dbReference type="PANTHER" id="PTHR11707:SF28">
    <property type="entry name" value="60 KDA LYSOPHOSPHOLIPASE"/>
    <property type="match status" value="1"/>
</dbReference>
<gene>
    <name evidence="7" type="primary">ansB</name>
    <name evidence="7" type="ordered locus">Nmlp_3085</name>
</gene>
<evidence type="ECO:0000259" key="5">
    <source>
        <dbReference type="Pfam" id="PF00710"/>
    </source>
</evidence>
<dbReference type="CDD" id="cd08964">
    <property type="entry name" value="L-asparaginase_II"/>
    <property type="match status" value="1"/>
</dbReference>
<evidence type="ECO:0000313" key="8">
    <source>
        <dbReference type="Proteomes" id="UP000011867"/>
    </source>
</evidence>
<dbReference type="RefSeq" id="WP_015409977.1">
    <property type="nucleotide sequence ID" value="NC_020388.1"/>
</dbReference>
<evidence type="ECO:0000313" key="7">
    <source>
        <dbReference type="EMBL" id="CCQ37227.1"/>
    </source>
</evidence>
<dbReference type="STRING" id="268739.Nmlp_3085"/>
<dbReference type="Pfam" id="PF17763">
    <property type="entry name" value="Asparaginase_C"/>
    <property type="match status" value="1"/>
</dbReference>
<evidence type="ECO:0000259" key="6">
    <source>
        <dbReference type="Pfam" id="PF17763"/>
    </source>
</evidence>
<dbReference type="Gene3D" id="3.40.50.1170">
    <property type="entry name" value="L-asparaginase, N-terminal domain"/>
    <property type="match status" value="1"/>
</dbReference>
<dbReference type="InterPro" id="IPR037152">
    <property type="entry name" value="L-asparaginase_N_sf"/>
</dbReference>
<dbReference type="Pfam" id="PF00710">
    <property type="entry name" value="Asparaginase"/>
    <property type="match status" value="1"/>
</dbReference>
<organism evidence="7 8">
    <name type="scientific">Natronomonas moolapensis (strain DSM 18674 / CECT 7526 / JCM 14361 / 8.8.11)</name>
    <dbReference type="NCBI Taxonomy" id="268739"/>
    <lineage>
        <taxon>Archaea</taxon>
        <taxon>Methanobacteriati</taxon>
        <taxon>Methanobacteriota</taxon>
        <taxon>Stenosarchaea group</taxon>
        <taxon>Halobacteria</taxon>
        <taxon>Halobacteriales</taxon>
        <taxon>Natronomonadaceae</taxon>
        <taxon>Natronomonas</taxon>
    </lineage>
</organism>
<dbReference type="OrthoDB" id="85706at2157"/>
<dbReference type="AlphaFoldDB" id="M1XSC6"/>
<sequence length="316" mass="32505">MDVHVIATGGTIASTADGDDRGAAPELSGAELLDAAARVGEYADLTVETIADRPGFDMALSVCARLAERIRSVGPTVDGVVVTHGTDTLAETARYLDLTCESPVVVTGAQRRPDEPGNDGATNLETAVRAAANERVDSGAFVAFDEELHAAATVRKSHTCALDAFRSPEAGPIARFTRKRVHWHRSPQGADATFPVPGPDAHPTVPLVVSASGVGRAAFDAAERRGDGVVVAGTGLGNVTGAVGDAIVDASCPIVLTSRCHVGPTEPIYGTAGGAATLAACDHVRFAHGTPWAARIELVLALAADRVAERFDGFDG</sequence>
<dbReference type="SUPFAM" id="SSF53774">
    <property type="entry name" value="Glutaminase/Asparaginase"/>
    <property type="match status" value="1"/>
</dbReference>
<dbReference type="InterPro" id="IPR036152">
    <property type="entry name" value="Asp/glu_Ase-like_sf"/>
</dbReference>
<dbReference type="InterPro" id="IPR006034">
    <property type="entry name" value="Asparaginase/glutaminase-like"/>
</dbReference>
<dbReference type="Proteomes" id="UP000011867">
    <property type="component" value="Chromosome"/>
</dbReference>
<evidence type="ECO:0000256" key="3">
    <source>
        <dbReference type="PROSITE-ProRule" id="PRU10099"/>
    </source>
</evidence>
<dbReference type="KEGG" id="nmo:Nmlp_3085"/>
<evidence type="ECO:0000256" key="1">
    <source>
        <dbReference type="ARBA" id="ARBA00010518"/>
    </source>
</evidence>
<keyword evidence="8" id="KW-1185">Reference proteome</keyword>
<evidence type="ECO:0000256" key="4">
    <source>
        <dbReference type="PROSITE-ProRule" id="PRU10100"/>
    </source>
</evidence>
<keyword evidence="2" id="KW-0378">Hydrolase</keyword>
<accession>M1XSC6</accession>
<dbReference type="Gene3D" id="3.40.50.40">
    <property type="match status" value="1"/>
</dbReference>
<dbReference type="InterPro" id="IPR027473">
    <property type="entry name" value="L-asparaginase_C"/>
</dbReference>